<proteinExistence type="predicted"/>
<dbReference type="RefSeq" id="WP_184240957.1">
    <property type="nucleotide sequence ID" value="NZ_JACHNA010000001.1"/>
</dbReference>
<evidence type="ECO:0000313" key="2">
    <source>
        <dbReference type="Proteomes" id="UP000540191"/>
    </source>
</evidence>
<accession>A0A7W7M2E1</accession>
<dbReference type="AlphaFoldDB" id="A0A7W7M2E1"/>
<sequence length="160" mass="17133">MSTSPAFREWASERIHAALDRDTRLANRLNESVRRGLPAVAVHATPQPAVGTLARRHWEVTCDKCATAPSAVFVVQPVPLSRRDGRVQHLLFNAGLCAVCADVLDVPAREARPSIPADPAIVGELSALLSDPADFTTFAGEPAEHLELALEQLADQGGAR</sequence>
<reference evidence="1 2" key="1">
    <citation type="submission" date="2020-08" db="EMBL/GenBank/DDBJ databases">
        <title>Sequencing the genomes of 1000 actinobacteria strains.</title>
        <authorList>
            <person name="Klenk H.-P."/>
        </authorList>
    </citation>
    <scope>NUCLEOTIDE SEQUENCE [LARGE SCALE GENOMIC DNA]</scope>
    <source>
        <strain evidence="1 2">DSM 23974</strain>
    </source>
</reference>
<name>A0A7W7M2E1_9MICC</name>
<protein>
    <submittedName>
        <fullName evidence="1">Uncharacterized protein</fullName>
    </submittedName>
</protein>
<keyword evidence="2" id="KW-1185">Reference proteome</keyword>
<evidence type="ECO:0000313" key="1">
    <source>
        <dbReference type="EMBL" id="MBB4734882.1"/>
    </source>
</evidence>
<gene>
    <name evidence="1" type="ORF">HDA30_000390</name>
</gene>
<comment type="caution">
    <text evidence="1">The sequence shown here is derived from an EMBL/GenBank/DDBJ whole genome shotgun (WGS) entry which is preliminary data.</text>
</comment>
<dbReference type="Proteomes" id="UP000540191">
    <property type="component" value="Unassembled WGS sequence"/>
</dbReference>
<dbReference type="EMBL" id="JACHNA010000001">
    <property type="protein sequence ID" value="MBB4734882.1"/>
    <property type="molecule type" value="Genomic_DNA"/>
</dbReference>
<organism evidence="1 2">
    <name type="scientific">Micrococcus cohnii</name>
    <dbReference type="NCBI Taxonomy" id="993416"/>
    <lineage>
        <taxon>Bacteria</taxon>
        <taxon>Bacillati</taxon>
        <taxon>Actinomycetota</taxon>
        <taxon>Actinomycetes</taxon>
        <taxon>Micrococcales</taxon>
        <taxon>Micrococcaceae</taxon>
        <taxon>Micrococcus</taxon>
    </lineage>
</organism>